<accession>H9AZY8</accession>
<dbReference type="EMBL" id="JN968479">
    <property type="protein sequence ID" value="AFD02313.1"/>
    <property type="molecule type" value="Genomic_DNA"/>
</dbReference>
<sequence>MTDHPIGVRARLDQLTADSEDDARLLGAAQADETSEGYYYLTLRQWQRDDPTLSTLSLRYAYLTKGDGGDGWLDSGVNMRVDTDSVSDLLGLLAQMFAAGQARQGDTDTEAWLSGLGE</sequence>
<reference evidence="1 2" key="1">
    <citation type="journal article" date="2012" name="J. Virol.">
        <title>Closely related archaeal Haloarcula hispanica icosahedral viruses HHIV-2 and SH1 have nonhomologous genes encoding host recognition functions.</title>
        <authorList>
            <person name="Jaakkola S.T."/>
            <person name="Penttinen R.K."/>
            <person name="Vilen S.T."/>
            <person name="Jalasvuori M."/>
            <person name="Ronnholm G."/>
            <person name="Bamford J.K."/>
            <person name="Bamford D.H."/>
            <person name="Oksanen H.M."/>
        </authorList>
    </citation>
    <scope>NUCLEOTIDE SEQUENCE [LARGE SCALE GENOMIC DNA]</scope>
</reference>
<dbReference type="KEGG" id="vg:14517163"/>
<dbReference type="RefSeq" id="YP_005352818.1">
    <property type="nucleotide sequence ID" value="NC_016989.1"/>
</dbReference>
<dbReference type="Proteomes" id="UP000007576">
    <property type="component" value="Segment"/>
</dbReference>
<dbReference type="GeneID" id="14517163"/>
<keyword evidence="2" id="KW-1185">Reference proteome</keyword>
<protein>
    <submittedName>
        <fullName evidence="1">Uncharacterized protein</fullName>
    </submittedName>
</protein>
<name>H9AZY8_9VIRU</name>
<evidence type="ECO:0000313" key="1">
    <source>
        <dbReference type="EMBL" id="AFD02313.1"/>
    </source>
</evidence>
<dbReference type="OrthoDB" id="19826at10239"/>
<proteinExistence type="predicted"/>
<organism evidence="1 2">
    <name type="scientific">Haloarcula hispanica icosahedral virus 2</name>
    <dbReference type="NCBI Taxonomy" id="1154689"/>
    <lineage>
        <taxon>Viruses</taxon>
        <taxon>Singelaviria</taxon>
        <taxon>Helvetiavirae</taxon>
        <taxon>Dividoviricota</taxon>
        <taxon>Laserviricetes</taxon>
        <taxon>Halopanivirales</taxon>
        <taxon>Sphaerolipoviridae</taxon>
        <taxon>Alphasphaerolipovirus</taxon>
        <taxon>Alphasphaerolipovirus helsinkii</taxon>
    </lineage>
</organism>
<evidence type="ECO:0000313" key="2">
    <source>
        <dbReference type="Proteomes" id="UP000007576"/>
    </source>
</evidence>